<dbReference type="InterPro" id="IPR010269">
    <property type="entry name" value="T6SS_TssC-like"/>
</dbReference>
<evidence type="ECO:0000259" key="1">
    <source>
        <dbReference type="Pfam" id="PF05943"/>
    </source>
</evidence>
<protein>
    <submittedName>
        <fullName evidence="3">EvpB family type VI secretion protein</fullName>
    </submittedName>
</protein>
<accession>A0A433ZWD5</accession>
<feature type="domain" description="TssC1 N-terminal" evidence="1">
    <location>
        <begin position="73"/>
        <end position="375"/>
    </location>
</feature>
<name>A0A433ZWD5_MORMO</name>
<dbReference type="Pfam" id="PF05943">
    <property type="entry name" value="VipB"/>
    <property type="match status" value="1"/>
</dbReference>
<dbReference type="OrthoDB" id="9764000at2"/>
<proteinExistence type="predicted"/>
<comment type="caution">
    <text evidence="3">The sequence shown here is derived from an EMBL/GenBank/DDBJ whole genome shotgun (WGS) entry which is preliminary data.</text>
</comment>
<dbReference type="PANTHER" id="PTHR35565">
    <property type="entry name" value="CYTOPLASMIC PROTEIN-RELATED"/>
    <property type="match status" value="1"/>
</dbReference>
<evidence type="ECO:0000313" key="4">
    <source>
        <dbReference type="Proteomes" id="UP000286908"/>
    </source>
</evidence>
<dbReference type="PANTHER" id="PTHR35565:SF3">
    <property type="entry name" value="TYPE VI SECRETION SYSTEM SHEATH PROTEIN TSSC1"/>
    <property type="match status" value="1"/>
</dbReference>
<feature type="domain" description="TssC1 C-terminal" evidence="2">
    <location>
        <begin position="385"/>
        <end position="496"/>
    </location>
</feature>
<organism evidence="3 4">
    <name type="scientific">Morganella morganii</name>
    <name type="common">Proteus morganii</name>
    <dbReference type="NCBI Taxonomy" id="582"/>
    <lineage>
        <taxon>Bacteria</taxon>
        <taxon>Pseudomonadati</taxon>
        <taxon>Pseudomonadota</taxon>
        <taxon>Gammaproteobacteria</taxon>
        <taxon>Enterobacterales</taxon>
        <taxon>Morganellaceae</taxon>
        <taxon>Morganella</taxon>
    </lineage>
</organism>
<gene>
    <name evidence="3" type="ORF">CKG00_08465</name>
</gene>
<sequence>MSEQLTRSTNEKDQAVLTTPGEQSELDILLQRSFRPSTTEASAAVRSAINTLAEYANFGKVKVSRDVVLTIESMVAEIDDKLSAQMNRILHNKEYQKLESSWRGLGYLVDNTDVSETLKIRVLNISKDELSKTLRRYRGSAWDQSPVFKAVYEQEYGQFGGEPFGCMIGDFEFDHSNKSVSLLTEISKIAAAAHCPFITSAAPSIMQMNNWQELGNPRDIGKIFTTPEYAPWRRLRDSNDSRYLVMTMPRFLSRLPYGEKTNPIEDFAFEEVVNPYDVNDFSWTNAAYATGVNINRAFAEYGWCLRIRGIESGGSVEELPAYAFPSDEGGYELTCPTEIAISDRRENELSNAGFLPLVYRKHSDFAAFIGSCTLHKPVIYEDPDATANAKLSARLPYIFATCRFAHYLKCIVRDKIGSFRSRDDMQIWLNDWLMKYVDGDPTISTEATKAKRPLAAAEVHVEDVEDDPGFYKAHFYLRPHYQLEGMTVSLRLVSKLPSSKENNK</sequence>
<dbReference type="NCBIfam" id="TIGR03355">
    <property type="entry name" value="VI_chp_2"/>
    <property type="match status" value="1"/>
</dbReference>
<dbReference type="AlphaFoldDB" id="A0A433ZWD5"/>
<reference evidence="3 4" key="1">
    <citation type="submission" date="2017-08" db="EMBL/GenBank/DDBJ databases">
        <title>Draft genome sequence of pheromone producing symbiont Morganella morganii, of the female New Zealand grass grub Costelytra giveni.</title>
        <authorList>
            <person name="Laugraud A."/>
            <person name="Young S.D."/>
            <person name="Hurst M.H."/>
        </authorList>
    </citation>
    <scope>NUCLEOTIDE SEQUENCE [LARGE SCALE GENOMIC DNA]</scope>
    <source>
        <strain evidence="3 4">MMsCG</strain>
    </source>
</reference>
<evidence type="ECO:0000313" key="3">
    <source>
        <dbReference type="EMBL" id="RUT66425.1"/>
    </source>
</evidence>
<dbReference type="Proteomes" id="UP000286908">
    <property type="component" value="Unassembled WGS sequence"/>
</dbReference>
<evidence type="ECO:0000259" key="2">
    <source>
        <dbReference type="Pfam" id="PF18945"/>
    </source>
</evidence>
<dbReference type="Pfam" id="PF18945">
    <property type="entry name" value="VipB_2"/>
    <property type="match status" value="1"/>
</dbReference>
<dbReference type="InterPro" id="IPR044032">
    <property type="entry name" value="TssC1_C"/>
</dbReference>
<dbReference type="InterPro" id="IPR044031">
    <property type="entry name" value="TssC1_N"/>
</dbReference>
<dbReference type="EMBL" id="NRQY01000001">
    <property type="protein sequence ID" value="RUT66425.1"/>
    <property type="molecule type" value="Genomic_DNA"/>
</dbReference>